<dbReference type="CDD" id="cd05289">
    <property type="entry name" value="MDR_like_2"/>
    <property type="match status" value="1"/>
</dbReference>
<dbReference type="InterPro" id="IPR013154">
    <property type="entry name" value="ADH-like_N"/>
</dbReference>
<accession>A0A9P4Q2A4</accession>
<dbReference type="OrthoDB" id="3509362at2759"/>
<feature type="domain" description="Enoyl reductase (ER)" evidence="1">
    <location>
        <begin position="13"/>
        <end position="354"/>
    </location>
</feature>
<comment type="caution">
    <text evidence="2">The sequence shown here is derived from an EMBL/GenBank/DDBJ whole genome shotgun (WGS) entry which is preliminary data.</text>
</comment>
<evidence type="ECO:0000313" key="2">
    <source>
        <dbReference type="EMBL" id="KAF2719267.1"/>
    </source>
</evidence>
<dbReference type="Proteomes" id="UP000799441">
    <property type="component" value="Unassembled WGS sequence"/>
</dbReference>
<protein>
    <submittedName>
        <fullName evidence="2">Alcohol dehydrogenase</fullName>
    </submittedName>
</protein>
<dbReference type="InterPro" id="IPR050700">
    <property type="entry name" value="YIM1/Zinc_Alcohol_DH_Fams"/>
</dbReference>
<dbReference type="InterPro" id="IPR011032">
    <property type="entry name" value="GroES-like_sf"/>
</dbReference>
<dbReference type="GO" id="GO:0016491">
    <property type="term" value="F:oxidoreductase activity"/>
    <property type="evidence" value="ECO:0007669"/>
    <property type="project" value="InterPro"/>
</dbReference>
<keyword evidence="3" id="KW-1185">Reference proteome</keyword>
<dbReference type="InterPro" id="IPR036291">
    <property type="entry name" value="NAD(P)-bd_dom_sf"/>
</dbReference>
<dbReference type="Gene3D" id="3.90.180.10">
    <property type="entry name" value="Medium-chain alcohol dehydrogenases, catalytic domain"/>
    <property type="match status" value="1"/>
</dbReference>
<dbReference type="EMBL" id="MU003813">
    <property type="protein sequence ID" value="KAF2719267.1"/>
    <property type="molecule type" value="Genomic_DNA"/>
</dbReference>
<gene>
    <name evidence="2" type="ORF">K431DRAFT_340116</name>
</gene>
<dbReference type="SMART" id="SM00829">
    <property type="entry name" value="PKS_ER"/>
    <property type="match status" value="1"/>
</dbReference>
<dbReference type="PANTHER" id="PTHR11695:SF294">
    <property type="entry name" value="RETICULON-4-INTERACTING PROTEIN 1, MITOCHONDRIAL"/>
    <property type="match status" value="1"/>
</dbReference>
<organism evidence="2 3">
    <name type="scientific">Polychaeton citri CBS 116435</name>
    <dbReference type="NCBI Taxonomy" id="1314669"/>
    <lineage>
        <taxon>Eukaryota</taxon>
        <taxon>Fungi</taxon>
        <taxon>Dikarya</taxon>
        <taxon>Ascomycota</taxon>
        <taxon>Pezizomycotina</taxon>
        <taxon>Dothideomycetes</taxon>
        <taxon>Dothideomycetidae</taxon>
        <taxon>Capnodiales</taxon>
        <taxon>Capnodiaceae</taxon>
        <taxon>Polychaeton</taxon>
    </lineage>
</organism>
<evidence type="ECO:0000259" key="1">
    <source>
        <dbReference type="SMART" id="SM00829"/>
    </source>
</evidence>
<dbReference type="Gene3D" id="3.40.50.720">
    <property type="entry name" value="NAD(P)-binding Rossmann-like Domain"/>
    <property type="match status" value="1"/>
</dbReference>
<dbReference type="Pfam" id="PF13602">
    <property type="entry name" value="ADH_zinc_N_2"/>
    <property type="match status" value="1"/>
</dbReference>
<name>A0A9P4Q2A4_9PEZI</name>
<dbReference type="PANTHER" id="PTHR11695">
    <property type="entry name" value="ALCOHOL DEHYDROGENASE RELATED"/>
    <property type="match status" value="1"/>
</dbReference>
<dbReference type="InterPro" id="IPR020843">
    <property type="entry name" value="ER"/>
</dbReference>
<dbReference type="SUPFAM" id="SSF51735">
    <property type="entry name" value="NAD(P)-binding Rossmann-fold domains"/>
    <property type="match status" value="1"/>
</dbReference>
<evidence type="ECO:0000313" key="3">
    <source>
        <dbReference type="Proteomes" id="UP000799441"/>
    </source>
</evidence>
<sequence length="357" mass="38905">MSEMLSVNTLAYSVPQSYQLSSLPQPAVSEPTDVVIEVHASSINPIDVKKAAGMLKMALKDEFPYKLGYDCAGVVTAVGEQVSRLKIGDEVYVRLPEASRGAWSEYAKCAERYVALKPKNLSFEDAASIPLAAMTAYQALSKYRGSLAGKTVFVPAGLGGTGSYACQLAKSAFNAGRVITTVSTAKIPRVPELLGEGIVDQIIDYTKNDPSEVIPPQSIDFMFDTTGDAMKFLSLMTPETSTIISISTTPSGTQLQQADVMQGPSRPQMPWILYIFLNTTDAVRKLRAKRWKVHYEYIFVATNAVDLDTLREIVEAGKLVPVIGSRVNFQKIENVREACRQVYEGRGGLGKTVISIK</sequence>
<proteinExistence type="predicted"/>
<dbReference type="AlphaFoldDB" id="A0A9P4Q2A4"/>
<dbReference type="SUPFAM" id="SSF50129">
    <property type="entry name" value="GroES-like"/>
    <property type="match status" value="1"/>
</dbReference>
<dbReference type="Pfam" id="PF08240">
    <property type="entry name" value="ADH_N"/>
    <property type="match status" value="1"/>
</dbReference>
<reference evidence="2" key="1">
    <citation type="journal article" date="2020" name="Stud. Mycol.">
        <title>101 Dothideomycetes genomes: a test case for predicting lifestyles and emergence of pathogens.</title>
        <authorList>
            <person name="Haridas S."/>
            <person name="Albert R."/>
            <person name="Binder M."/>
            <person name="Bloem J."/>
            <person name="Labutti K."/>
            <person name="Salamov A."/>
            <person name="Andreopoulos B."/>
            <person name="Baker S."/>
            <person name="Barry K."/>
            <person name="Bills G."/>
            <person name="Bluhm B."/>
            <person name="Cannon C."/>
            <person name="Castanera R."/>
            <person name="Culley D."/>
            <person name="Daum C."/>
            <person name="Ezra D."/>
            <person name="Gonzalez J."/>
            <person name="Henrissat B."/>
            <person name="Kuo A."/>
            <person name="Liang C."/>
            <person name="Lipzen A."/>
            <person name="Lutzoni F."/>
            <person name="Magnuson J."/>
            <person name="Mondo S."/>
            <person name="Nolan M."/>
            <person name="Ohm R."/>
            <person name="Pangilinan J."/>
            <person name="Park H.-J."/>
            <person name="Ramirez L."/>
            <person name="Alfaro M."/>
            <person name="Sun H."/>
            <person name="Tritt A."/>
            <person name="Yoshinaga Y."/>
            <person name="Zwiers L.-H."/>
            <person name="Turgeon B."/>
            <person name="Goodwin S."/>
            <person name="Spatafora J."/>
            <person name="Crous P."/>
            <person name="Grigoriev I."/>
        </authorList>
    </citation>
    <scope>NUCLEOTIDE SEQUENCE</scope>
    <source>
        <strain evidence="2">CBS 116435</strain>
    </source>
</reference>